<keyword evidence="2" id="KW-1185">Reference proteome</keyword>
<dbReference type="SUPFAM" id="SSF53850">
    <property type="entry name" value="Periplasmic binding protein-like II"/>
    <property type="match status" value="1"/>
</dbReference>
<accession>A0A2T3FXU0</accession>
<dbReference type="RefSeq" id="WP_106988183.1">
    <property type="nucleotide sequence ID" value="NZ_DBGCOW010000082.1"/>
</dbReference>
<evidence type="ECO:0008006" key="3">
    <source>
        <dbReference type="Google" id="ProtNLM"/>
    </source>
</evidence>
<evidence type="ECO:0000313" key="1">
    <source>
        <dbReference type="EMBL" id="PST40072.1"/>
    </source>
</evidence>
<organism evidence="1 2">
    <name type="scientific">Faecalibacillus faecis</name>
    <dbReference type="NCBI Taxonomy" id="1982628"/>
    <lineage>
        <taxon>Bacteria</taxon>
        <taxon>Bacillati</taxon>
        <taxon>Bacillota</taxon>
        <taxon>Erysipelotrichia</taxon>
        <taxon>Erysipelotrichales</taxon>
        <taxon>Coprobacillaceae</taxon>
        <taxon>Faecalibacillus</taxon>
    </lineage>
</organism>
<dbReference type="Proteomes" id="UP000241201">
    <property type="component" value="Unassembled WGS sequence"/>
</dbReference>
<evidence type="ECO:0000313" key="2">
    <source>
        <dbReference type="Proteomes" id="UP000241201"/>
    </source>
</evidence>
<proteinExistence type="predicted"/>
<protein>
    <recommendedName>
        <fullName evidence="3">LysR substrate-binding domain-containing protein</fullName>
    </recommendedName>
</protein>
<dbReference type="AlphaFoldDB" id="A0A2T3FXU0"/>
<comment type="caution">
    <text evidence="1">The sequence shown here is derived from an EMBL/GenBank/DDBJ whole genome shotgun (WGS) entry which is preliminary data.</text>
</comment>
<dbReference type="EMBL" id="PYLP01000009">
    <property type="protein sequence ID" value="PST40072.1"/>
    <property type="molecule type" value="Genomic_DNA"/>
</dbReference>
<dbReference type="GeneID" id="77472151"/>
<gene>
    <name evidence="1" type="ORF">C7U55_08395</name>
</gene>
<sequence length="161" mass="18675">MEVFQSLGTQFDFLIGAFNSNQILSFASCKQLGTYNVCVALSRSYPLAKKKKLSITDLYNEKLLCVSSGDCLNIDDFRKYMQTFYPYIILEDVGYFYDLDTFNRCEEEGCLLLTLDAWDNIHPSLITIPVDWAYKMPYGLLYKKNPSKQKDCLKEIDKYVK</sequence>
<name>A0A2T3FXU0_9FIRM</name>
<reference evidence="2" key="1">
    <citation type="submission" date="2018-03" db="EMBL/GenBank/DDBJ databases">
        <title>Lachnoclostridium SNUG30370 gen.nov., sp.nov., isolated from human faeces.</title>
        <authorList>
            <person name="Seo B."/>
            <person name="Jeon K."/>
            <person name="Ko G."/>
        </authorList>
    </citation>
    <scope>NUCLEOTIDE SEQUENCE [LARGE SCALE GENOMIC DNA]</scope>
    <source>
        <strain evidence="2">SNUG30370</strain>
    </source>
</reference>